<keyword evidence="2" id="KW-1185">Reference proteome</keyword>
<dbReference type="InterPro" id="IPR016502">
    <property type="entry name" value="T2SSS_2"/>
</dbReference>
<accession>A0A368LPD5</accession>
<dbReference type="Pfam" id="PF16549">
    <property type="entry name" value="T2SSS_2"/>
    <property type="match status" value="1"/>
</dbReference>
<name>A0A368LPD5_9VIBR</name>
<protein>
    <submittedName>
        <fullName evidence="1">Uncharacterized protein</fullName>
    </submittedName>
</protein>
<dbReference type="Proteomes" id="UP000252479">
    <property type="component" value="Unassembled WGS sequence"/>
</dbReference>
<proteinExistence type="predicted"/>
<comment type="caution">
    <text evidence="1">The sequence shown here is derived from an EMBL/GenBank/DDBJ whole genome shotgun (WGS) entry which is preliminary data.</text>
</comment>
<gene>
    <name evidence="1" type="ORF">CIK83_06835</name>
</gene>
<dbReference type="EMBL" id="QPGL01000001">
    <property type="protein sequence ID" value="RCS73353.1"/>
    <property type="molecule type" value="Genomic_DNA"/>
</dbReference>
<organism evidence="1 2">
    <name type="scientific">Vibrio casei</name>
    <dbReference type="NCBI Taxonomy" id="673372"/>
    <lineage>
        <taxon>Bacteria</taxon>
        <taxon>Pseudomonadati</taxon>
        <taxon>Pseudomonadota</taxon>
        <taxon>Gammaproteobacteria</taxon>
        <taxon>Vibrionales</taxon>
        <taxon>Vibrionaceae</taxon>
        <taxon>Vibrio</taxon>
    </lineage>
</organism>
<dbReference type="OrthoDB" id="5891336at2"/>
<reference evidence="1 2" key="1">
    <citation type="journal article" date="2017" name="Elife">
        <title>Extensive horizontal gene transfer in cheese-associated bacteria.</title>
        <authorList>
            <person name="Bonham K.S."/>
            <person name="Wolfe B.E."/>
            <person name="Dutton R.J."/>
        </authorList>
    </citation>
    <scope>NUCLEOTIDE SEQUENCE [LARGE SCALE GENOMIC DNA]</scope>
    <source>
        <strain evidence="1 2">JB196</strain>
    </source>
</reference>
<evidence type="ECO:0000313" key="1">
    <source>
        <dbReference type="EMBL" id="RCS73353.1"/>
    </source>
</evidence>
<dbReference type="Gene3D" id="3.30.300.250">
    <property type="match status" value="1"/>
</dbReference>
<dbReference type="AlphaFoldDB" id="A0A368LPD5"/>
<sequence length="142" mass="15977">MLLLNPLRKFFHRTFMKFKTPILAFITSTILLGCASHDEVAMMADHRASVIESGLPYKLGPLNVMSAKSDGHMVNLLMIYNSSGTISPEKLVNASTTVYCKDNEVRAILNKGVTYHLMVRSERGKMLVEEFINEETCSKFDD</sequence>
<evidence type="ECO:0000313" key="2">
    <source>
        <dbReference type="Proteomes" id="UP000252479"/>
    </source>
</evidence>